<protein>
    <recommendedName>
        <fullName evidence="1">Septum formation-related domain-containing protein</fullName>
    </recommendedName>
</protein>
<sequence length="173" mass="18908">MLTLDTPEPLHGAFMPPTAPRLRAGRAISTAAAVAAGLTLSGCGFLPVVLFDPGADSPYRLEVGDCLLTEFTDDEVDRVNTVDCTDPHRAEVYAITTLDDGDFPGLAKVKETAEDICREEFLWFVNVDYDDSELEFSLLHPSEQSWNVFNDRQVTCVIIDPRGTTGSLKGANR</sequence>
<accession>A0A7X0D5M6</accession>
<dbReference type="AlphaFoldDB" id="A0A7X0D5M6"/>
<dbReference type="Proteomes" id="UP000546642">
    <property type="component" value="Unassembled WGS sequence"/>
</dbReference>
<dbReference type="EMBL" id="JACHDS010000001">
    <property type="protein sequence ID" value="MBB6171259.1"/>
    <property type="molecule type" value="Genomic_DNA"/>
</dbReference>
<evidence type="ECO:0000259" key="1">
    <source>
        <dbReference type="Pfam" id="PF13845"/>
    </source>
</evidence>
<dbReference type="InterPro" id="IPR026004">
    <property type="entry name" value="Septum_form"/>
</dbReference>
<proteinExistence type="predicted"/>
<reference evidence="2 3" key="1">
    <citation type="submission" date="2020-08" db="EMBL/GenBank/DDBJ databases">
        <title>Sequencing the genomes of 1000 actinobacteria strains.</title>
        <authorList>
            <person name="Klenk H.-P."/>
        </authorList>
    </citation>
    <scope>NUCLEOTIDE SEQUENCE [LARGE SCALE GENOMIC DNA]</scope>
    <source>
        <strain evidence="2 3">DSM 46659</strain>
    </source>
</reference>
<comment type="caution">
    <text evidence="2">The sequence shown here is derived from an EMBL/GenBank/DDBJ whole genome shotgun (WGS) entry which is preliminary data.</text>
</comment>
<dbReference type="Pfam" id="PF13845">
    <property type="entry name" value="Septum_form"/>
    <property type="match status" value="1"/>
</dbReference>
<keyword evidence="3" id="KW-1185">Reference proteome</keyword>
<name>A0A7X0D5M6_9ACTN</name>
<organism evidence="2 3">
    <name type="scientific">Nocardiopsis mwathae</name>
    <dbReference type="NCBI Taxonomy" id="1472723"/>
    <lineage>
        <taxon>Bacteria</taxon>
        <taxon>Bacillati</taxon>
        <taxon>Actinomycetota</taxon>
        <taxon>Actinomycetes</taxon>
        <taxon>Streptosporangiales</taxon>
        <taxon>Nocardiopsidaceae</taxon>
        <taxon>Nocardiopsis</taxon>
    </lineage>
</organism>
<gene>
    <name evidence="2" type="ORF">HNR23_001319</name>
</gene>
<feature type="domain" description="Septum formation-related" evidence="1">
    <location>
        <begin position="64"/>
        <end position="159"/>
    </location>
</feature>
<evidence type="ECO:0000313" key="3">
    <source>
        <dbReference type="Proteomes" id="UP000546642"/>
    </source>
</evidence>
<evidence type="ECO:0000313" key="2">
    <source>
        <dbReference type="EMBL" id="MBB6171259.1"/>
    </source>
</evidence>